<name>A0ABS4F1M2_9CLOT</name>
<dbReference type="RefSeq" id="WP_209797054.1">
    <property type="nucleotide sequence ID" value="NZ_JAGGJZ010000004.1"/>
</dbReference>
<evidence type="ECO:0000259" key="8">
    <source>
        <dbReference type="Pfam" id="PF02687"/>
    </source>
</evidence>
<feature type="domain" description="ABC3 transporter permease C-terminal" evidence="8">
    <location>
        <begin position="303"/>
        <end position="402"/>
    </location>
</feature>
<dbReference type="PANTHER" id="PTHR30572:SF4">
    <property type="entry name" value="ABC TRANSPORTER PERMEASE YTRF"/>
    <property type="match status" value="1"/>
</dbReference>
<dbReference type="Proteomes" id="UP000783390">
    <property type="component" value="Unassembled WGS sequence"/>
</dbReference>
<sequence>MRNGKILKIFLKKNKFISILLIVELAIATLLIYNIQKEIKVFGYMNKLDSYSWNEKGAYKISLAPNSFFSENENLNKFYKELNKSKIIKNIGLIYPTQVTVDGLKVSYLEKIHMPYSVNGTIVEDFGDEFKELIPIRIMDYGYYKDLGINIKKGRDLTYKDYNKLILGEKFENYVEIKDKLKLQIGLSGDEESYEVAGISKGDTPLYFDRLYYDIVPFLDDSMIVILKEEDFYKDNVLGELASLGGINIKFIQGDYDNYQSDIIKLAKKHNLDISINSNLDEYEKAKDKILGAVKYSLMRTSILLILILLGGAGSILYSLYQLKKELGIIISLGAKKKDIILVVLIKTLIMAFISFIIGIYLNKYINLAGGGWFTIQSEKINTIITGVILLIIIILITLIPIKSIIQIKAINLIGGEK</sequence>
<keyword evidence="4 7" id="KW-1133">Transmembrane helix</keyword>
<dbReference type="InterPro" id="IPR003838">
    <property type="entry name" value="ABC3_permease_C"/>
</dbReference>
<keyword evidence="2" id="KW-1003">Cell membrane</keyword>
<accession>A0ABS4F1M2</accession>
<evidence type="ECO:0000256" key="4">
    <source>
        <dbReference type="ARBA" id="ARBA00022989"/>
    </source>
</evidence>
<evidence type="ECO:0000256" key="2">
    <source>
        <dbReference type="ARBA" id="ARBA00022475"/>
    </source>
</evidence>
<evidence type="ECO:0000256" key="1">
    <source>
        <dbReference type="ARBA" id="ARBA00004651"/>
    </source>
</evidence>
<evidence type="ECO:0000256" key="7">
    <source>
        <dbReference type="SAM" id="Phobius"/>
    </source>
</evidence>
<keyword evidence="3 7" id="KW-0812">Transmembrane</keyword>
<evidence type="ECO:0000256" key="5">
    <source>
        <dbReference type="ARBA" id="ARBA00023136"/>
    </source>
</evidence>
<gene>
    <name evidence="9" type="ORF">J2Z53_001715</name>
</gene>
<dbReference type="InterPro" id="IPR050250">
    <property type="entry name" value="Macrolide_Exporter_MacB"/>
</dbReference>
<dbReference type="PANTHER" id="PTHR30572">
    <property type="entry name" value="MEMBRANE COMPONENT OF TRANSPORTER-RELATED"/>
    <property type="match status" value="1"/>
</dbReference>
<evidence type="ECO:0000313" key="9">
    <source>
        <dbReference type="EMBL" id="MBP1890131.1"/>
    </source>
</evidence>
<feature type="transmembrane region" description="Helical" evidence="7">
    <location>
        <begin position="381"/>
        <end position="402"/>
    </location>
</feature>
<reference evidence="9 10" key="1">
    <citation type="submission" date="2021-03" db="EMBL/GenBank/DDBJ databases">
        <title>Genomic Encyclopedia of Type Strains, Phase IV (KMG-IV): sequencing the most valuable type-strain genomes for metagenomic binning, comparative biology and taxonomic classification.</title>
        <authorList>
            <person name="Goeker M."/>
        </authorList>
    </citation>
    <scope>NUCLEOTIDE SEQUENCE [LARGE SCALE GENOMIC DNA]</scope>
    <source>
        <strain evidence="9 10">DSM 3984</strain>
    </source>
</reference>
<proteinExistence type="inferred from homology"/>
<evidence type="ECO:0000313" key="10">
    <source>
        <dbReference type="Proteomes" id="UP000783390"/>
    </source>
</evidence>
<organism evidence="9 10">
    <name type="scientific">Clostridium moniliforme</name>
    <dbReference type="NCBI Taxonomy" id="39489"/>
    <lineage>
        <taxon>Bacteria</taxon>
        <taxon>Bacillati</taxon>
        <taxon>Bacillota</taxon>
        <taxon>Clostridia</taxon>
        <taxon>Eubacteriales</taxon>
        <taxon>Clostridiaceae</taxon>
        <taxon>Clostridium</taxon>
    </lineage>
</organism>
<keyword evidence="10" id="KW-1185">Reference proteome</keyword>
<evidence type="ECO:0000256" key="6">
    <source>
        <dbReference type="ARBA" id="ARBA00038076"/>
    </source>
</evidence>
<comment type="similarity">
    <text evidence="6">Belongs to the ABC-4 integral membrane protein family.</text>
</comment>
<feature type="transmembrane region" description="Helical" evidence="7">
    <location>
        <begin position="341"/>
        <end position="361"/>
    </location>
</feature>
<dbReference type="Pfam" id="PF02687">
    <property type="entry name" value="FtsX"/>
    <property type="match status" value="1"/>
</dbReference>
<keyword evidence="5 7" id="KW-0472">Membrane</keyword>
<comment type="caution">
    <text evidence="9">The sequence shown here is derived from an EMBL/GenBank/DDBJ whole genome shotgun (WGS) entry which is preliminary data.</text>
</comment>
<protein>
    <submittedName>
        <fullName evidence="9">ABC transport system permease protein</fullName>
    </submittedName>
</protein>
<dbReference type="EMBL" id="JAGGJZ010000004">
    <property type="protein sequence ID" value="MBP1890131.1"/>
    <property type="molecule type" value="Genomic_DNA"/>
</dbReference>
<feature type="transmembrane region" description="Helical" evidence="7">
    <location>
        <begin position="303"/>
        <end position="321"/>
    </location>
</feature>
<feature type="transmembrane region" description="Helical" evidence="7">
    <location>
        <begin position="16"/>
        <end position="35"/>
    </location>
</feature>
<comment type="subcellular location">
    <subcellularLocation>
        <location evidence="1">Cell membrane</location>
        <topology evidence="1">Multi-pass membrane protein</topology>
    </subcellularLocation>
</comment>
<evidence type="ECO:0000256" key="3">
    <source>
        <dbReference type="ARBA" id="ARBA00022692"/>
    </source>
</evidence>